<sequence>MIAAFVSYNKDLNNTLIRPYTNLDRVFQESILKTLKTSVPSKLEDNVIKVDKYDFCYIAKGRNIHGVLSSNLAISECFYILNHLKSILSDDFFNNLLVANSIFRFVDLKEDFSKNLETLGSSIVQQSENDLSKIDANGNRKNEKTEFSSLQEDESSSDCDIFYKNTKSTTAAVINYDLIPVDDLFRMLKGETREEQIYENMMRNKELETDKKKAAFKSGKKDNIEQHLEKVRNLELEMRNMQLKQIEELKELEKRKATINTQSLVASSASSLTKKRAQRKTQIDPTKMEGNFIVTIKEKLNAVIDKDNIVKESYVNGDLSVLVKDEAYRQHEIMFKKLKKCDIKFSPNIDKEKSNENILYCKKGFPLNKNVALMKWKRKIPLPLSFSIWVSDEDDKQVVQFEIEPDIRMNDLVISFQNNCISCENKELKTAVKNGLLEWSVDVNSDGQIEQGSIEIVCERYEDIFPIFVDFWTDETQMAVDIGKNDEIKVLKVLEAEKVEITYSQ</sequence>
<name>J9D435_EDHAE</name>
<keyword evidence="10" id="KW-0175">Coiled coil</keyword>
<dbReference type="GO" id="GO:0000139">
    <property type="term" value="C:Golgi membrane"/>
    <property type="evidence" value="ECO:0007669"/>
    <property type="project" value="UniProtKB-SubCell"/>
</dbReference>
<dbReference type="PANTHER" id="PTHR10121:SF0">
    <property type="entry name" value="COATOMER SUBUNIT DELTA"/>
    <property type="match status" value="1"/>
</dbReference>
<dbReference type="InterPro" id="IPR036168">
    <property type="entry name" value="AP2_Mu_C_sf"/>
</dbReference>
<keyword evidence="13" id="KW-1185">Reference proteome</keyword>
<evidence type="ECO:0000313" key="12">
    <source>
        <dbReference type="EMBL" id="EJW02314.1"/>
    </source>
</evidence>
<evidence type="ECO:0000256" key="4">
    <source>
        <dbReference type="ARBA" id="ARBA00022892"/>
    </source>
</evidence>
<keyword evidence="3 8" id="KW-0963">Cytoplasm</keyword>
<evidence type="ECO:0000256" key="5">
    <source>
        <dbReference type="ARBA" id="ARBA00022927"/>
    </source>
</evidence>
<dbReference type="InterPro" id="IPR028565">
    <property type="entry name" value="MHD"/>
</dbReference>
<keyword evidence="4 8" id="KW-0931">ER-Golgi transport</keyword>
<dbReference type="HOGENOM" id="CLU_539707_0_0_1"/>
<accession>J9D435</accession>
<dbReference type="EMBL" id="AFBI03000078">
    <property type="protein sequence ID" value="EJW02314.1"/>
    <property type="molecule type" value="Genomic_DNA"/>
</dbReference>
<dbReference type="PANTHER" id="PTHR10121">
    <property type="entry name" value="COATOMER SUBUNIT DELTA"/>
    <property type="match status" value="1"/>
</dbReference>
<reference evidence="13" key="2">
    <citation type="submission" date="2015-07" db="EMBL/GenBank/DDBJ databases">
        <title>Contrasting host-pathogen interactions and genome evolution in two generalist and specialist microsporidian pathogens of mosquitoes.</title>
        <authorList>
            <consortium name="The Broad Institute Genomics Platform"/>
            <consortium name="The Broad Institute Genome Sequencing Center for Infectious Disease"/>
            <person name="Cuomo C.A."/>
            <person name="Sanscrainte N.D."/>
            <person name="Goldberg J.M."/>
            <person name="Heiman D."/>
            <person name="Young S."/>
            <person name="Zeng Q."/>
            <person name="Becnel J.J."/>
            <person name="Birren B.W."/>
        </authorList>
    </citation>
    <scope>NUCLEOTIDE SEQUENCE [LARGE SCALE GENOMIC DNA]</scope>
    <source>
        <strain evidence="13">USNM 41457</strain>
    </source>
</reference>
<evidence type="ECO:0000256" key="2">
    <source>
        <dbReference type="ARBA" id="ARBA00022448"/>
    </source>
</evidence>
<dbReference type="GO" id="GO:0015031">
    <property type="term" value="P:protein transport"/>
    <property type="evidence" value="ECO:0007669"/>
    <property type="project" value="UniProtKB-KW"/>
</dbReference>
<evidence type="ECO:0000256" key="10">
    <source>
        <dbReference type="SAM" id="Coils"/>
    </source>
</evidence>
<dbReference type="GO" id="GO:0030126">
    <property type="term" value="C:COPI vesicle coat"/>
    <property type="evidence" value="ECO:0007669"/>
    <property type="project" value="UniProtKB-UniRule"/>
</dbReference>
<comment type="similarity">
    <text evidence="1 8">Belongs to the adaptor complexes medium subunit family. Delta-COP subfamily.</text>
</comment>
<comment type="function">
    <text evidence="8">The coatomer is a cytosolic protein complex that binds to dilysine motifs and reversibly associates with Golgi non-clathrin-coated vesicles, which further mediate biosynthetic protein transport from the ER, via the Golgi up to the trans Golgi network. Coatomer complex is required for budding from Golgi membranes, and is essential for the retrograde Golgi-to-ER transport of dilysine-tagged proteins.</text>
</comment>
<keyword evidence="8" id="KW-0472">Membrane</keyword>
<feature type="coiled-coil region" evidence="10">
    <location>
        <begin position="217"/>
        <end position="251"/>
    </location>
</feature>
<evidence type="ECO:0000256" key="1">
    <source>
        <dbReference type="ARBA" id="ARBA00010516"/>
    </source>
</evidence>
<evidence type="ECO:0000256" key="6">
    <source>
        <dbReference type="ARBA" id="ARBA00023034"/>
    </source>
</evidence>
<evidence type="ECO:0000256" key="9">
    <source>
        <dbReference type="RuleBase" id="RU366052"/>
    </source>
</evidence>
<evidence type="ECO:0000256" key="3">
    <source>
        <dbReference type="ARBA" id="ARBA00022490"/>
    </source>
</evidence>
<dbReference type="InterPro" id="IPR027059">
    <property type="entry name" value="Coatomer_dsu"/>
</dbReference>
<dbReference type="SUPFAM" id="SSF49447">
    <property type="entry name" value="Second domain of Mu2 adaptin subunit (ap50) of ap2 adaptor"/>
    <property type="match status" value="1"/>
</dbReference>
<feature type="domain" description="MHD" evidence="11">
    <location>
        <begin position="289"/>
        <end position="505"/>
    </location>
</feature>
<dbReference type="GO" id="GO:0006890">
    <property type="term" value="P:retrograde vesicle-mediated transport, Golgi to endoplasmic reticulum"/>
    <property type="evidence" value="ECO:0007669"/>
    <property type="project" value="UniProtKB-UniRule"/>
</dbReference>
<evidence type="ECO:0000256" key="7">
    <source>
        <dbReference type="ARBA" id="ARBA00023329"/>
    </source>
</evidence>
<comment type="subcellular location">
    <subcellularLocation>
        <location evidence="8 9">Cytoplasm</location>
    </subcellularLocation>
    <subcellularLocation>
        <location evidence="8 9">Cytoplasmic vesicle</location>
        <location evidence="8 9">COPI-coated vesicle membrane</location>
        <topology evidence="8 9">Peripheral membrane protein</topology>
        <orientation evidence="8 9">Cytoplasmic side</orientation>
    </subcellularLocation>
    <subcellularLocation>
        <location evidence="8 9">Golgi apparatus membrane</location>
        <topology evidence="8 9">Peripheral membrane protein</topology>
        <orientation evidence="8 9">Cytoplasmic side</orientation>
    </subcellularLocation>
</comment>
<comment type="caution">
    <text evidence="12">The sequence shown here is derived from an EMBL/GenBank/DDBJ whole genome shotgun (WGS) entry which is preliminary data.</text>
</comment>
<dbReference type="OMA" id="DYEVEYC"/>
<proteinExistence type="inferred from homology"/>
<gene>
    <name evidence="12" type="ORF">EDEG_03247</name>
</gene>
<comment type="subunit">
    <text evidence="8">Oligomeric complex that consists of at least the alpha, beta, beta', gamma, delta, epsilon and zeta subunits.</text>
</comment>
<keyword evidence="2 8" id="KW-0813">Transport</keyword>
<keyword evidence="6 8" id="KW-0333">Golgi apparatus</keyword>
<dbReference type="STRING" id="1003232.J9D435"/>
<dbReference type="AlphaFoldDB" id="J9D435"/>
<dbReference type="GO" id="GO:0051645">
    <property type="term" value="P:Golgi localization"/>
    <property type="evidence" value="ECO:0007669"/>
    <property type="project" value="TreeGrafter"/>
</dbReference>
<dbReference type="Proteomes" id="UP000003163">
    <property type="component" value="Unassembled WGS sequence"/>
</dbReference>
<dbReference type="InParanoid" id="J9D435"/>
<evidence type="ECO:0000259" key="11">
    <source>
        <dbReference type="PROSITE" id="PS51072"/>
    </source>
</evidence>
<reference evidence="12 13" key="1">
    <citation type="submission" date="2011-08" db="EMBL/GenBank/DDBJ databases">
        <authorList>
            <person name="Liu Z.J."/>
            <person name="Shi F.L."/>
            <person name="Lu J.Q."/>
            <person name="Li M."/>
            <person name="Wang Z.L."/>
        </authorList>
    </citation>
    <scope>NUCLEOTIDE SEQUENCE [LARGE SCALE GENOMIC DNA]</scope>
    <source>
        <strain evidence="12 13">USNM 41457</strain>
    </source>
</reference>
<keyword evidence="5 8" id="KW-0653">Protein transport</keyword>
<keyword evidence="7 8" id="KW-0968">Cytoplasmic vesicle</keyword>
<organism evidence="12 13">
    <name type="scientific">Edhazardia aedis (strain USNM 41457)</name>
    <name type="common">Microsporidian parasite</name>
    <dbReference type="NCBI Taxonomy" id="1003232"/>
    <lineage>
        <taxon>Eukaryota</taxon>
        <taxon>Fungi</taxon>
        <taxon>Fungi incertae sedis</taxon>
        <taxon>Microsporidia</taxon>
        <taxon>Edhazardia</taxon>
    </lineage>
</organism>
<protein>
    <recommendedName>
        <fullName evidence="8">Coatomer subunit delta</fullName>
    </recommendedName>
</protein>
<evidence type="ECO:0000313" key="13">
    <source>
        <dbReference type="Proteomes" id="UP000003163"/>
    </source>
</evidence>
<dbReference type="PROSITE" id="PS51072">
    <property type="entry name" value="MHD"/>
    <property type="match status" value="1"/>
</dbReference>
<dbReference type="VEuPathDB" id="MicrosporidiaDB:EDEG_03247"/>
<evidence type="ECO:0000256" key="8">
    <source>
        <dbReference type="RuleBase" id="RU364018"/>
    </source>
</evidence>
<dbReference type="OrthoDB" id="10266042at2759"/>
<dbReference type="GO" id="GO:0006888">
    <property type="term" value="P:endoplasmic reticulum to Golgi vesicle-mediated transport"/>
    <property type="evidence" value="ECO:0007669"/>
    <property type="project" value="TreeGrafter"/>
</dbReference>